<evidence type="ECO:0000313" key="2">
    <source>
        <dbReference type="Proteomes" id="UP000246894"/>
    </source>
</evidence>
<gene>
    <name evidence="1" type="ORF">AURMO_00628</name>
</gene>
<sequence length="69" mass="7044">MTTSTATCPHCGAGLVPIVYGFPAPDAFEQVARGEIVLGGCMMYPGAPDDGCPTKGCSGPTVEEPARTR</sequence>
<keyword evidence="2" id="KW-1185">Reference proteome</keyword>
<reference evidence="1 2" key="1">
    <citation type="submission" date="2017-10" db="EMBL/GenBank/DDBJ databases">
        <title>Genome of an Actinobacterium that displays light-enhanced growth.</title>
        <authorList>
            <person name="Maresca J.A."/>
            <person name="Hempel P."/>
            <person name="Shevchenko O."/>
            <person name="Miller K.J."/>
            <person name="Hahn M.W."/>
        </authorList>
    </citation>
    <scope>NUCLEOTIDE SEQUENCE [LARGE SCALE GENOMIC DNA]</scope>
    <source>
        <strain evidence="1 2">MWH-Mo1</strain>
    </source>
</reference>
<dbReference type="RefSeq" id="WP_162532654.1">
    <property type="nucleotide sequence ID" value="NZ_CP023994.1"/>
</dbReference>
<name>A0A2Z3RWT1_9MICO</name>
<accession>A0A2Z3RWT1</accession>
<dbReference type="KEGG" id="aum:AURMO_00628"/>
<evidence type="ECO:0000313" key="1">
    <source>
        <dbReference type="EMBL" id="AWR21239.1"/>
    </source>
</evidence>
<dbReference type="AlphaFoldDB" id="A0A2Z3RWT1"/>
<organism evidence="1 2">
    <name type="scientific">Aurantimicrobium photophilum</name>
    <dbReference type="NCBI Taxonomy" id="1987356"/>
    <lineage>
        <taxon>Bacteria</taxon>
        <taxon>Bacillati</taxon>
        <taxon>Actinomycetota</taxon>
        <taxon>Actinomycetes</taxon>
        <taxon>Micrococcales</taxon>
        <taxon>Microbacteriaceae</taxon>
        <taxon>Aurantimicrobium</taxon>
    </lineage>
</organism>
<dbReference type="EMBL" id="CP023994">
    <property type="protein sequence ID" value="AWR21239.1"/>
    <property type="molecule type" value="Genomic_DNA"/>
</dbReference>
<dbReference type="Proteomes" id="UP000246894">
    <property type="component" value="Chromosome"/>
</dbReference>
<protein>
    <submittedName>
        <fullName evidence="1">Uncharacterized protein</fullName>
    </submittedName>
</protein>
<proteinExistence type="predicted"/>